<dbReference type="EMBL" id="CP134890">
    <property type="protein sequence ID" value="WNM20771.1"/>
    <property type="molecule type" value="Genomic_DNA"/>
</dbReference>
<proteinExistence type="predicted"/>
<dbReference type="EMBL" id="CP134878">
    <property type="protein sequence ID" value="WNM19382.1"/>
    <property type="molecule type" value="Genomic_DNA"/>
</dbReference>
<feature type="signal peptide" evidence="1">
    <location>
        <begin position="1"/>
        <end position="21"/>
    </location>
</feature>
<keyword evidence="5" id="KW-1185">Reference proteome</keyword>
<accession>A0AA96EYI4</accession>
<feature type="chain" id="PRO_5044705307" evidence="1">
    <location>
        <begin position="22"/>
        <end position="444"/>
    </location>
</feature>
<reference evidence="4 5" key="1">
    <citation type="submission" date="2023-09" db="EMBL/GenBank/DDBJ databases">
        <title>Flavobacterium sp. a novel bacteria isolate from Pepper rhizosphere.</title>
        <authorList>
            <person name="Peng Y."/>
            <person name="Lee J."/>
        </authorList>
    </citation>
    <scope>NUCLEOTIDE SEQUENCE [LARGE SCALE GENOMIC DNA]</scope>
    <source>
        <strain evidence="3">PMR2A8</strain>
        <strain evidence="4 5">PMTSA4</strain>
    </source>
</reference>
<evidence type="ECO:0000313" key="5">
    <source>
        <dbReference type="Proteomes" id="UP001304515"/>
    </source>
</evidence>
<dbReference type="Pfam" id="PF09603">
    <property type="entry name" value="Fib_succ_major"/>
    <property type="match status" value="1"/>
</dbReference>
<evidence type="ECO:0000313" key="3">
    <source>
        <dbReference type="EMBL" id="WNM19382.1"/>
    </source>
</evidence>
<sequence length="444" mass="47416">MKYFKLTLLLLTVFTLTNCTSDPDNVGSDPQIPGTGITIASIATTDVSDITFTTAISGGIITSDGGSPILDKGIVWSLNENPTTVLGTKTNEGTGIEAFSSNMVNLESNKTYYVRAYARNGKGIAYGNQIEFQTPLDENLLPRVATTIATEVTTNSAKTGGNVTANGFAPVTARGVVWTLDPDVPPTTDINLGITTNGSGIGPYVDILSNLTPNTTYHLRAYAKSSYGTGYGEIVTFTTSPLLYTVGIGVTDINGTAYNSVILNGQEWTTKNLSVTKYRNGDVIPQVQDATQWAALTTGAWCYYSYQTSNGTVYGKLYNWYAVNDPRGLAPTGWHIPTNSEWISLIDFLGGSQEAGGLLKEAGTSHWQSPNTNATNSSGITALPGGYCMANGSFSSLGTIGYWWVADSYNSTNAWCAGLYHNTKTISRAPIDKKQGFSVRVVKN</sequence>
<accession>A0AA96F3K4</accession>
<keyword evidence="1" id="KW-0732">Signal</keyword>
<dbReference type="RefSeq" id="WP_313324263.1">
    <property type="nucleotide sequence ID" value="NZ_CP134878.1"/>
</dbReference>
<evidence type="ECO:0000256" key="1">
    <source>
        <dbReference type="SAM" id="SignalP"/>
    </source>
</evidence>
<feature type="domain" description="Fibrobacter succinogenes major paralogous" evidence="2">
    <location>
        <begin position="263"/>
        <end position="443"/>
    </location>
</feature>
<dbReference type="KEGG" id="fcj:RN605_08735"/>
<dbReference type="NCBIfam" id="TIGR02145">
    <property type="entry name" value="Fib_succ_major"/>
    <property type="match status" value="1"/>
</dbReference>
<dbReference type="AlphaFoldDB" id="A0AA96F3K4"/>
<organism evidence="4 5">
    <name type="scientific">Flavobacterium capsici</name>
    <dbReference type="NCBI Taxonomy" id="3075618"/>
    <lineage>
        <taxon>Bacteria</taxon>
        <taxon>Pseudomonadati</taxon>
        <taxon>Bacteroidota</taxon>
        <taxon>Flavobacteriia</taxon>
        <taxon>Flavobacteriales</taxon>
        <taxon>Flavobacteriaceae</taxon>
        <taxon>Flavobacterium</taxon>
    </lineage>
</organism>
<dbReference type="Proteomes" id="UP001304515">
    <property type="component" value="Chromosome"/>
</dbReference>
<dbReference type="InterPro" id="IPR011871">
    <property type="entry name" value="Fib_succ_major"/>
</dbReference>
<protein>
    <submittedName>
        <fullName evidence="4">Fibrobacter succinogenes major paralogous domain-containing protein</fullName>
    </submittedName>
</protein>
<gene>
    <name evidence="4" type="ORF">RN605_08735</name>
    <name evidence="3" type="ORF">RN608_01565</name>
</gene>
<evidence type="ECO:0000313" key="4">
    <source>
        <dbReference type="EMBL" id="WNM20771.1"/>
    </source>
</evidence>
<evidence type="ECO:0000259" key="2">
    <source>
        <dbReference type="Pfam" id="PF09603"/>
    </source>
</evidence>
<name>A0AA96F3K4_9FLAO</name>